<dbReference type="Gene3D" id="2.40.330.10">
    <property type="entry name" value="DNA-binding pseudobarrel domain"/>
    <property type="match status" value="1"/>
</dbReference>
<gene>
    <name evidence="7" type="ORF">BAE44_0010122</name>
</gene>
<dbReference type="AlphaFoldDB" id="A0A1E5VUQ9"/>
<dbReference type="EMBL" id="LWDX02028976">
    <property type="protein sequence ID" value="OEL28857.1"/>
    <property type="molecule type" value="Genomic_DNA"/>
</dbReference>
<keyword evidence="4" id="KW-0804">Transcription</keyword>
<dbReference type="GO" id="GO:0003677">
    <property type="term" value="F:DNA binding"/>
    <property type="evidence" value="ECO:0007669"/>
    <property type="project" value="UniProtKB-KW"/>
</dbReference>
<feature type="compositionally biased region" description="Basic and acidic residues" evidence="6">
    <location>
        <begin position="213"/>
        <end position="222"/>
    </location>
</feature>
<dbReference type="PANTHER" id="PTHR34397">
    <property type="entry name" value="OS05G0237600 PROTEIN"/>
    <property type="match status" value="1"/>
</dbReference>
<accession>A0A1E5VUQ9</accession>
<dbReference type="Proteomes" id="UP000095767">
    <property type="component" value="Unassembled WGS sequence"/>
</dbReference>
<organism evidence="7 8">
    <name type="scientific">Dichanthelium oligosanthes</name>
    <dbReference type="NCBI Taxonomy" id="888268"/>
    <lineage>
        <taxon>Eukaryota</taxon>
        <taxon>Viridiplantae</taxon>
        <taxon>Streptophyta</taxon>
        <taxon>Embryophyta</taxon>
        <taxon>Tracheophyta</taxon>
        <taxon>Spermatophyta</taxon>
        <taxon>Magnoliopsida</taxon>
        <taxon>Liliopsida</taxon>
        <taxon>Poales</taxon>
        <taxon>Poaceae</taxon>
        <taxon>PACMAD clade</taxon>
        <taxon>Panicoideae</taxon>
        <taxon>Panicodae</taxon>
        <taxon>Paniceae</taxon>
        <taxon>Dichantheliinae</taxon>
        <taxon>Dichanthelium</taxon>
    </lineage>
</organism>
<keyword evidence="5" id="KW-0539">Nucleus</keyword>
<evidence type="ECO:0000256" key="2">
    <source>
        <dbReference type="ARBA" id="ARBA00023015"/>
    </source>
</evidence>
<dbReference type="GO" id="GO:0005634">
    <property type="term" value="C:nucleus"/>
    <property type="evidence" value="ECO:0007669"/>
    <property type="project" value="UniProtKB-SubCell"/>
</dbReference>
<evidence type="ECO:0008006" key="9">
    <source>
        <dbReference type="Google" id="ProtNLM"/>
    </source>
</evidence>
<keyword evidence="2" id="KW-0805">Transcription regulation</keyword>
<keyword evidence="3" id="KW-0238">DNA-binding</keyword>
<feature type="compositionally biased region" description="Basic residues" evidence="6">
    <location>
        <begin position="244"/>
        <end position="253"/>
    </location>
</feature>
<reference evidence="7 8" key="1">
    <citation type="submission" date="2016-09" db="EMBL/GenBank/DDBJ databases">
        <title>The draft genome of Dichanthelium oligosanthes: A C3 panicoid grass species.</title>
        <authorList>
            <person name="Studer A.J."/>
            <person name="Schnable J.C."/>
            <person name="Brutnell T.P."/>
        </authorList>
    </citation>
    <scope>NUCLEOTIDE SEQUENCE [LARGE SCALE GENOMIC DNA]</scope>
    <source>
        <strain evidence="8">cv. Kellogg 1175</strain>
        <tissue evidence="7">Leaf</tissue>
    </source>
</reference>
<dbReference type="OrthoDB" id="680331at2759"/>
<sequence>MATHAAMVSDSEFDSVSGGVVKRYKHNSRLSMLQTFNLNSPACIQIVARAKEGKTSASPSALRSLLRRKKMCKRTLAMLVYDPAASGASQERTTKPAQPSADAGAVVPYDVEPIDAVPLKAIALRARPRPRPRRAPALLAIPEEPPCLRRQILPSLELPEDLPVHFIDRKRVTHTDVDEHQNRFRIPSDGALGRLRPILTNEELDLANLLHDPAPRPRKQSEPEPQPEDVAADNQVEHDEQEKIRKKRQGRRHGGLPVRLMDLAAGASGELLLSMWESSSGTVVKGEGYMDYIRRCSFKEQDVVEIWAFKQRAFRLFGVDMVGESPLYLLIVKRDGTQHYPRLE</sequence>
<keyword evidence="8" id="KW-1185">Reference proteome</keyword>
<comment type="caution">
    <text evidence="7">The sequence shown here is derived from an EMBL/GenBank/DDBJ whole genome shotgun (WGS) entry which is preliminary data.</text>
</comment>
<evidence type="ECO:0000256" key="3">
    <source>
        <dbReference type="ARBA" id="ARBA00023125"/>
    </source>
</evidence>
<dbReference type="PANTHER" id="PTHR34397:SF17">
    <property type="entry name" value="OS08G0290200 PROTEIN"/>
    <property type="match status" value="1"/>
</dbReference>
<evidence type="ECO:0000256" key="1">
    <source>
        <dbReference type="ARBA" id="ARBA00004123"/>
    </source>
</evidence>
<evidence type="ECO:0000313" key="7">
    <source>
        <dbReference type="EMBL" id="OEL28857.1"/>
    </source>
</evidence>
<comment type="subcellular location">
    <subcellularLocation>
        <location evidence="1">Nucleus</location>
    </subcellularLocation>
</comment>
<evidence type="ECO:0000256" key="5">
    <source>
        <dbReference type="ARBA" id="ARBA00023242"/>
    </source>
</evidence>
<feature type="region of interest" description="Disordered" evidence="6">
    <location>
        <begin position="211"/>
        <end position="253"/>
    </location>
</feature>
<protein>
    <recommendedName>
        <fullName evidence="9">B3 domain-containing protein</fullName>
    </recommendedName>
</protein>
<name>A0A1E5VUQ9_9POAL</name>
<evidence type="ECO:0000313" key="8">
    <source>
        <dbReference type="Proteomes" id="UP000095767"/>
    </source>
</evidence>
<evidence type="ECO:0000256" key="6">
    <source>
        <dbReference type="SAM" id="MobiDB-lite"/>
    </source>
</evidence>
<dbReference type="InterPro" id="IPR015300">
    <property type="entry name" value="DNA-bd_pseudobarrel_sf"/>
</dbReference>
<evidence type="ECO:0000256" key="4">
    <source>
        <dbReference type="ARBA" id="ARBA00023163"/>
    </source>
</evidence>
<proteinExistence type="predicted"/>